<reference evidence="2 3" key="1">
    <citation type="submission" date="2018-08" db="EMBL/GenBank/DDBJ databases">
        <title>Comparative analysis of Burkholderia isolates from Puerto Rico.</title>
        <authorList>
            <person name="Hall C."/>
            <person name="Sahl J."/>
            <person name="Wagner D."/>
        </authorList>
    </citation>
    <scope>NUCLEOTIDE SEQUENCE [LARGE SCALE GENOMIC DNA]</scope>
    <source>
        <strain evidence="2 3">Bp8964</strain>
    </source>
</reference>
<proteinExistence type="predicted"/>
<dbReference type="AlphaFoldDB" id="A0AB74D5U1"/>
<evidence type="ECO:0000313" key="2">
    <source>
        <dbReference type="EMBL" id="RQP76808.1"/>
    </source>
</evidence>
<dbReference type="RefSeq" id="WP_095412508.1">
    <property type="nucleotide sequence ID" value="NZ_NQMX01000006.1"/>
</dbReference>
<comment type="caution">
    <text evidence="2">The sequence shown here is derived from an EMBL/GenBank/DDBJ whole genome shotgun (WGS) entry which is preliminary data.</text>
</comment>
<organism evidence="2 3">
    <name type="scientific">Burkholderia ubonensis</name>
    <dbReference type="NCBI Taxonomy" id="101571"/>
    <lineage>
        <taxon>Bacteria</taxon>
        <taxon>Pseudomonadati</taxon>
        <taxon>Pseudomonadota</taxon>
        <taxon>Betaproteobacteria</taxon>
        <taxon>Burkholderiales</taxon>
        <taxon>Burkholderiaceae</taxon>
        <taxon>Burkholderia</taxon>
        <taxon>Burkholderia cepacia complex</taxon>
    </lineage>
</organism>
<evidence type="ECO:0000256" key="1">
    <source>
        <dbReference type="SAM" id="MobiDB-lite"/>
    </source>
</evidence>
<evidence type="ECO:0000313" key="3">
    <source>
        <dbReference type="Proteomes" id="UP000273734"/>
    </source>
</evidence>
<protein>
    <submittedName>
        <fullName evidence="2">TagK domain-containing protein</fullName>
    </submittedName>
</protein>
<dbReference type="Proteomes" id="UP000273734">
    <property type="component" value="Unassembled WGS sequence"/>
</dbReference>
<dbReference type="InterPro" id="IPR047914">
    <property type="entry name" value="TagK-like_C"/>
</dbReference>
<feature type="region of interest" description="Disordered" evidence="1">
    <location>
        <begin position="194"/>
        <end position="231"/>
    </location>
</feature>
<gene>
    <name evidence="2" type="ORF">DF015_17565</name>
</gene>
<dbReference type="EMBL" id="QTNY01000011">
    <property type="protein sequence ID" value="RQP76808.1"/>
    <property type="molecule type" value="Genomic_DNA"/>
</dbReference>
<name>A0AB74D5U1_9BURK</name>
<feature type="compositionally biased region" description="Low complexity" evidence="1">
    <location>
        <begin position="213"/>
        <end position="231"/>
    </location>
</feature>
<dbReference type="NCBIfam" id="NF033419">
    <property type="entry name" value="T6SS_TagK_dom"/>
    <property type="match status" value="1"/>
</dbReference>
<accession>A0AB74D5U1</accession>
<sequence>MRAFKTVRRIEPDWHYTEPRPYRADAWAEAAGADDAPALDVRPADSLDAMSRDADAVLDLIDAVIAADALASREADDAIAIADAPAAGGSIPARDLMHSLYEQYCGALENPQASLSAGWAAQMTAAHRPLPDLRADAREGVDATDSIAGLLSGARVLDDAFGPLTPGDGPDPAATEPVPEILRLFAPAEYHATAARRQSGLPPALTRQEHQTLAIDSPLPASAPAPACDAR</sequence>